<dbReference type="InterPro" id="IPR004547">
    <property type="entry name" value="Glucosamine6P_isomerase"/>
</dbReference>
<dbReference type="PANTHER" id="PTHR11280:SF6">
    <property type="entry name" value="GLUCOSAMINE-6-PHOSPHATE ISOMERASE NAGB"/>
    <property type="match status" value="1"/>
</dbReference>
<dbReference type="RefSeq" id="WP_108994408.1">
    <property type="nucleotide sequence ID" value="NZ_BDQX01000262.1"/>
</dbReference>
<dbReference type="EMBL" id="BDQX01000262">
    <property type="protein sequence ID" value="GBG09754.1"/>
    <property type="molecule type" value="Genomic_DNA"/>
</dbReference>
<evidence type="ECO:0000313" key="4">
    <source>
        <dbReference type="Proteomes" id="UP000245202"/>
    </source>
</evidence>
<dbReference type="Proteomes" id="UP000245202">
    <property type="component" value="Unassembled WGS sequence"/>
</dbReference>
<dbReference type="GO" id="GO:0005975">
    <property type="term" value="P:carbohydrate metabolic process"/>
    <property type="evidence" value="ECO:0007669"/>
    <property type="project" value="InterPro"/>
</dbReference>
<dbReference type="CDD" id="cd01399">
    <property type="entry name" value="GlcN6P_deaminase"/>
    <property type="match status" value="1"/>
</dbReference>
<dbReference type="AlphaFoldDB" id="A0A2R5F1Y0"/>
<dbReference type="GO" id="GO:0006046">
    <property type="term" value="P:N-acetylglucosamine catabolic process"/>
    <property type="evidence" value="ECO:0007669"/>
    <property type="project" value="TreeGrafter"/>
</dbReference>
<proteinExistence type="predicted"/>
<keyword evidence="4" id="KW-1185">Reference proteome</keyword>
<sequence length="244" mass="27039">MKPKVAETAGKLGVAAAEQAAAIINDCIARRGLARIVLSTGASQFMFLEALALCKVDWSKVEMFHLDEYVGLPVTHPASFRKYLQERFLSYAARAKAYLVNGEAEDIDAHIAELTREIRRAPIDLSLIGIGENAHIAFNDPPADFDTMAAYKVVELDEACKSQQVREGWFASIDEVPKKAITMTVRQILDSETIISCVPYQVKANAIMLALREEITEQVPASILKTHKDWRLFLDQESASELSA</sequence>
<gene>
    <name evidence="3" type="ORF">PAT3040_04415</name>
</gene>
<dbReference type="InterPro" id="IPR037171">
    <property type="entry name" value="NagB/RpiA_transferase-like"/>
</dbReference>
<dbReference type="Gene3D" id="3.40.50.1360">
    <property type="match status" value="1"/>
</dbReference>
<reference evidence="3 4" key="1">
    <citation type="submission" date="2017-08" db="EMBL/GenBank/DDBJ databases">
        <title>Substantial Increase in Enzyme Production by Combined Drug-Resistance Mutations in Paenibacillus agaridevorans.</title>
        <authorList>
            <person name="Tanaka Y."/>
            <person name="Funane K."/>
            <person name="Hosaka T."/>
            <person name="Shiwa Y."/>
            <person name="Fujita N."/>
            <person name="Miyazaki T."/>
            <person name="Yoshikawa H."/>
            <person name="Murakami K."/>
            <person name="Kasahara K."/>
            <person name="Inaoka T."/>
            <person name="Hiraga Y."/>
            <person name="Ochi K."/>
        </authorList>
    </citation>
    <scope>NUCLEOTIDE SEQUENCE [LARGE SCALE GENOMIC DNA]</scope>
    <source>
        <strain evidence="3 4">T-3040</strain>
    </source>
</reference>
<dbReference type="InterPro" id="IPR006148">
    <property type="entry name" value="Glc/Gal-6P_isomerase"/>
</dbReference>
<feature type="domain" description="Glucosamine/galactosamine-6-phosphate isomerase" evidence="2">
    <location>
        <begin position="11"/>
        <end position="227"/>
    </location>
</feature>
<dbReference type="GO" id="GO:0019262">
    <property type="term" value="P:N-acetylneuraminate catabolic process"/>
    <property type="evidence" value="ECO:0007669"/>
    <property type="project" value="TreeGrafter"/>
</dbReference>
<evidence type="ECO:0000259" key="2">
    <source>
        <dbReference type="Pfam" id="PF01182"/>
    </source>
</evidence>
<protein>
    <submittedName>
        <fullName evidence="3">Glucosamine-6-phosphate deaminase</fullName>
    </submittedName>
</protein>
<evidence type="ECO:0000256" key="1">
    <source>
        <dbReference type="ARBA" id="ARBA00023277"/>
    </source>
</evidence>
<dbReference type="Pfam" id="PF01182">
    <property type="entry name" value="Glucosamine_iso"/>
    <property type="match status" value="1"/>
</dbReference>
<dbReference type="PANTHER" id="PTHR11280">
    <property type="entry name" value="GLUCOSAMINE-6-PHOSPHATE ISOMERASE"/>
    <property type="match status" value="1"/>
</dbReference>
<evidence type="ECO:0000313" key="3">
    <source>
        <dbReference type="EMBL" id="GBG09754.1"/>
    </source>
</evidence>
<keyword evidence="1" id="KW-0119">Carbohydrate metabolism</keyword>
<dbReference type="GO" id="GO:0005737">
    <property type="term" value="C:cytoplasm"/>
    <property type="evidence" value="ECO:0007669"/>
    <property type="project" value="TreeGrafter"/>
</dbReference>
<dbReference type="GO" id="GO:0006043">
    <property type="term" value="P:glucosamine catabolic process"/>
    <property type="evidence" value="ECO:0007669"/>
    <property type="project" value="TreeGrafter"/>
</dbReference>
<dbReference type="SUPFAM" id="SSF100950">
    <property type="entry name" value="NagB/RpiA/CoA transferase-like"/>
    <property type="match status" value="1"/>
</dbReference>
<name>A0A2R5F1Y0_9BACL</name>
<comment type="caution">
    <text evidence="3">The sequence shown here is derived from an EMBL/GenBank/DDBJ whole genome shotgun (WGS) entry which is preliminary data.</text>
</comment>
<dbReference type="GO" id="GO:0042802">
    <property type="term" value="F:identical protein binding"/>
    <property type="evidence" value="ECO:0007669"/>
    <property type="project" value="TreeGrafter"/>
</dbReference>
<organism evidence="3 4">
    <name type="scientific">Paenibacillus agaridevorans</name>
    <dbReference type="NCBI Taxonomy" id="171404"/>
    <lineage>
        <taxon>Bacteria</taxon>
        <taxon>Bacillati</taxon>
        <taxon>Bacillota</taxon>
        <taxon>Bacilli</taxon>
        <taxon>Bacillales</taxon>
        <taxon>Paenibacillaceae</taxon>
        <taxon>Paenibacillus</taxon>
    </lineage>
</organism>
<dbReference type="GO" id="GO:0004342">
    <property type="term" value="F:glucosamine-6-phosphate deaminase activity"/>
    <property type="evidence" value="ECO:0007669"/>
    <property type="project" value="InterPro"/>
</dbReference>
<accession>A0A2R5F1Y0</accession>